<sequence>MGDAGRRRVAERYSIEAYVAGVMQVLDEAAR</sequence>
<gene>
    <name evidence="1" type="ORF">SDC9_204389</name>
</gene>
<dbReference type="EMBL" id="VSSQ01127342">
    <property type="protein sequence ID" value="MPN56698.1"/>
    <property type="molecule type" value="Genomic_DNA"/>
</dbReference>
<comment type="caution">
    <text evidence="1">The sequence shown here is derived from an EMBL/GenBank/DDBJ whole genome shotgun (WGS) entry which is preliminary data.</text>
</comment>
<accession>A0A645IZ51</accession>
<protein>
    <submittedName>
        <fullName evidence="1">Uncharacterized protein</fullName>
    </submittedName>
</protein>
<evidence type="ECO:0000313" key="1">
    <source>
        <dbReference type="EMBL" id="MPN56698.1"/>
    </source>
</evidence>
<dbReference type="AlphaFoldDB" id="A0A645IZ51"/>
<name>A0A645IZ51_9ZZZZ</name>
<organism evidence="1">
    <name type="scientific">bioreactor metagenome</name>
    <dbReference type="NCBI Taxonomy" id="1076179"/>
    <lineage>
        <taxon>unclassified sequences</taxon>
        <taxon>metagenomes</taxon>
        <taxon>ecological metagenomes</taxon>
    </lineage>
</organism>
<reference evidence="1" key="1">
    <citation type="submission" date="2019-08" db="EMBL/GenBank/DDBJ databases">
        <authorList>
            <person name="Kucharzyk K."/>
            <person name="Murdoch R.W."/>
            <person name="Higgins S."/>
            <person name="Loffler F."/>
        </authorList>
    </citation>
    <scope>NUCLEOTIDE SEQUENCE</scope>
</reference>
<proteinExistence type="predicted"/>